<feature type="non-terminal residue" evidence="3">
    <location>
        <position position="1"/>
    </location>
</feature>
<organism evidence="3 4">
    <name type="scientific">Fomitiporia mediterranea (strain MF3/22)</name>
    <name type="common">Grapevine white-rot fungus</name>
    <dbReference type="NCBI Taxonomy" id="694068"/>
    <lineage>
        <taxon>Eukaryota</taxon>
        <taxon>Fungi</taxon>
        <taxon>Dikarya</taxon>
        <taxon>Basidiomycota</taxon>
        <taxon>Agaricomycotina</taxon>
        <taxon>Agaricomycetes</taxon>
        <taxon>Hymenochaetales</taxon>
        <taxon>Hymenochaetaceae</taxon>
        <taxon>Fomitiporia</taxon>
    </lineage>
</organism>
<dbReference type="EMBL" id="JH718524">
    <property type="protein sequence ID" value="EJC97438.1"/>
    <property type="molecule type" value="Genomic_DNA"/>
</dbReference>
<keyword evidence="4" id="KW-1185">Reference proteome</keyword>
<gene>
    <name evidence="3" type="ORF">FOMMEDRAFT_163364</name>
</gene>
<evidence type="ECO:0000256" key="2">
    <source>
        <dbReference type="SAM" id="MobiDB-lite"/>
    </source>
</evidence>
<feature type="coiled-coil region" evidence="1">
    <location>
        <begin position="219"/>
        <end position="246"/>
    </location>
</feature>
<feature type="region of interest" description="Disordered" evidence="2">
    <location>
        <begin position="184"/>
        <end position="211"/>
    </location>
</feature>
<sequence>ENKKACLQHLRSQNNKGKEKEKPAPRKKGKGSRSGKNARPSGISDTETSQLDDKLKEEAEIIEQKDTKGKASWDEENEKKLAEYICAPERWSKAQTSIKKYCQEASQTILDQYTTDQVITKWHSLFRTYKDTKKWQNHTGGGDGDGEIPGMRTSVATCKKFAEGAIFAIIDRVADGRPDIERPIEFSSGRSFEDIEADVEEDEKKRKKSDPAAAFSEVVSEALKLAQERQEKMTELESERFAYQKRKDERDEEYQRKRMRSEDRAAEIRMLRDLEDLRNSKLDGYRALRDSEDPVEKELAVDLQDELREIAQRIRELRQGGN</sequence>
<feature type="compositionally biased region" description="Basic and acidic residues" evidence="2">
    <location>
        <begin position="51"/>
        <end position="74"/>
    </location>
</feature>
<proteinExistence type="predicted"/>
<keyword evidence="1" id="KW-0175">Coiled coil</keyword>
<dbReference type="Proteomes" id="UP000053630">
    <property type="component" value="Unassembled WGS sequence"/>
</dbReference>
<evidence type="ECO:0000313" key="3">
    <source>
        <dbReference type="EMBL" id="EJC97438.1"/>
    </source>
</evidence>
<evidence type="ECO:0000256" key="1">
    <source>
        <dbReference type="SAM" id="Coils"/>
    </source>
</evidence>
<evidence type="ECO:0000313" key="4">
    <source>
        <dbReference type="Proteomes" id="UP000053630"/>
    </source>
</evidence>
<accession>R7SFF7</accession>
<dbReference type="RefSeq" id="XP_007272298.1">
    <property type="nucleotide sequence ID" value="XM_007272236.1"/>
</dbReference>
<protein>
    <submittedName>
        <fullName evidence="3">Uncharacterized protein</fullName>
    </submittedName>
</protein>
<reference evidence="4" key="1">
    <citation type="journal article" date="2012" name="Science">
        <title>The Paleozoic origin of enzymatic lignin decomposition reconstructed from 31 fungal genomes.</title>
        <authorList>
            <person name="Floudas D."/>
            <person name="Binder M."/>
            <person name="Riley R."/>
            <person name="Barry K."/>
            <person name="Blanchette R.A."/>
            <person name="Henrissat B."/>
            <person name="Martinez A.T."/>
            <person name="Otillar R."/>
            <person name="Spatafora J.W."/>
            <person name="Yadav J.S."/>
            <person name="Aerts A."/>
            <person name="Benoit I."/>
            <person name="Boyd A."/>
            <person name="Carlson A."/>
            <person name="Copeland A."/>
            <person name="Coutinho P.M."/>
            <person name="de Vries R.P."/>
            <person name="Ferreira P."/>
            <person name="Findley K."/>
            <person name="Foster B."/>
            <person name="Gaskell J."/>
            <person name="Glotzer D."/>
            <person name="Gorecki P."/>
            <person name="Heitman J."/>
            <person name="Hesse C."/>
            <person name="Hori C."/>
            <person name="Igarashi K."/>
            <person name="Jurgens J.A."/>
            <person name="Kallen N."/>
            <person name="Kersten P."/>
            <person name="Kohler A."/>
            <person name="Kuees U."/>
            <person name="Kumar T.K.A."/>
            <person name="Kuo A."/>
            <person name="LaButti K."/>
            <person name="Larrondo L.F."/>
            <person name="Lindquist E."/>
            <person name="Ling A."/>
            <person name="Lombard V."/>
            <person name="Lucas S."/>
            <person name="Lundell T."/>
            <person name="Martin R."/>
            <person name="McLaughlin D.J."/>
            <person name="Morgenstern I."/>
            <person name="Morin E."/>
            <person name="Murat C."/>
            <person name="Nagy L.G."/>
            <person name="Nolan M."/>
            <person name="Ohm R.A."/>
            <person name="Patyshakuliyeva A."/>
            <person name="Rokas A."/>
            <person name="Ruiz-Duenas F.J."/>
            <person name="Sabat G."/>
            <person name="Salamov A."/>
            <person name="Samejima M."/>
            <person name="Schmutz J."/>
            <person name="Slot J.C."/>
            <person name="St John F."/>
            <person name="Stenlid J."/>
            <person name="Sun H."/>
            <person name="Sun S."/>
            <person name="Syed K."/>
            <person name="Tsang A."/>
            <person name="Wiebenga A."/>
            <person name="Young D."/>
            <person name="Pisabarro A."/>
            <person name="Eastwood D.C."/>
            <person name="Martin F."/>
            <person name="Cullen D."/>
            <person name="Grigoriev I.V."/>
            <person name="Hibbett D.S."/>
        </authorList>
    </citation>
    <scope>NUCLEOTIDE SEQUENCE [LARGE SCALE GENOMIC DNA]</scope>
    <source>
        <strain evidence="4">MF3/22</strain>
    </source>
</reference>
<dbReference type="OrthoDB" id="10581636at2759"/>
<dbReference type="AlphaFoldDB" id="R7SFF7"/>
<dbReference type="KEGG" id="fme:FOMMEDRAFT_163364"/>
<name>R7SFF7_FOMME</name>
<feature type="region of interest" description="Disordered" evidence="2">
    <location>
        <begin position="1"/>
        <end position="74"/>
    </location>
</feature>
<dbReference type="GeneID" id="18676011"/>